<dbReference type="OrthoDB" id="7219615at2"/>
<protein>
    <submittedName>
        <fullName evidence="2">Uncharacterized protein</fullName>
    </submittedName>
</protein>
<keyword evidence="3" id="KW-1185">Reference proteome</keyword>
<feature type="compositionally biased region" description="Basic and acidic residues" evidence="1">
    <location>
        <begin position="1"/>
        <end position="14"/>
    </location>
</feature>
<comment type="caution">
    <text evidence="2">The sequence shown here is derived from an EMBL/GenBank/DDBJ whole genome shotgun (WGS) entry which is preliminary data.</text>
</comment>
<organism evidence="2 3">
    <name type="scientific">Acetobacter okinawensis</name>
    <dbReference type="NCBI Taxonomy" id="1076594"/>
    <lineage>
        <taxon>Bacteria</taxon>
        <taxon>Pseudomonadati</taxon>
        <taxon>Pseudomonadota</taxon>
        <taxon>Alphaproteobacteria</taxon>
        <taxon>Acetobacterales</taxon>
        <taxon>Acetobacteraceae</taxon>
        <taxon>Acetobacter</taxon>
    </lineage>
</organism>
<accession>A0A252BRZ2</accession>
<reference evidence="3" key="1">
    <citation type="submission" date="2014-06" db="EMBL/GenBank/DDBJ databases">
        <authorList>
            <person name="Winans N.J."/>
            <person name="Newell P.D."/>
            <person name="Douglas A.E."/>
        </authorList>
    </citation>
    <scope>NUCLEOTIDE SEQUENCE [LARGE SCALE GENOMIC DNA]</scope>
</reference>
<dbReference type="EMBL" id="JOPJ01000039">
    <property type="protein sequence ID" value="OUJ10808.1"/>
    <property type="molecule type" value="Genomic_DNA"/>
</dbReference>
<feature type="region of interest" description="Disordered" evidence="1">
    <location>
        <begin position="1"/>
        <end position="34"/>
    </location>
</feature>
<evidence type="ECO:0000256" key="1">
    <source>
        <dbReference type="SAM" id="MobiDB-lite"/>
    </source>
</evidence>
<dbReference type="Proteomes" id="UP000194931">
    <property type="component" value="Unassembled WGS sequence"/>
</dbReference>
<gene>
    <name evidence="2" type="ORF">HK26_08075</name>
</gene>
<dbReference type="RefSeq" id="WP_086639910.1">
    <property type="nucleotide sequence ID" value="NZ_JOPJ01000039.1"/>
</dbReference>
<proteinExistence type="predicted"/>
<sequence>MEPHTPDHGPEHGPHATQADAYTQAARRGLFSTDTLPPAMAEELARYEQAILHLRAARHSLQWPFYTHADFAHDQNQYCTESIGEIVQTVRTLREQQQQAFGADTPP</sequence>
<evidence type="ECO:0000313" key="3">
    <source>
        <dbReference type="Proteomes" id="UP000194931"/>
    </source>
</evidence>
<evidence type="ECO:0000313" key="2">
    <source>
        <dbReference type="EMBL" id="OUJ10808.1"/>
    </source>
</evidence>
<name>A0A252BRZ2_9PROT</name>
<dbReference type="AlphaFoldDB" id="A0A252BRZ2"/>